<dbReference type="InterPro" id="IPR027266">
    <property type="entry name" value="TrmE/GcvT-like"/>
</dbReference>
<dbReference type="PANTHER" id="PTHR43757">
    <property type="entry name" value="AMINOMETHYLTRANSFERASE"/>
    <property type="match status" value="1"/>
</dbReference>
<feature type="domain" description="GCVT N-terminal" evidence="1">
    <location>
        <begin position="12"/>
        <end position="125"/>
    </location>
</feature>
<dbReference type="EMBL" id="UINC01079182">
    <property type="protein sequence ID" value="SVC20941.1"/>
    <property type="molecule type" value="Genomic_DNA"/>
</dbReference>
<dbReference type="AlphaFoldDB" id="A0A382KDW0"/>
<dbReference type="InterPro" id="IPR028896">
    <property type="entry name" value="GcvT/YgfZ/DmdA"/>
</dbReference>
<dbReference type="Gene3D" id="3.30.1360.120">
    <property type="entry name" value="Probable tRNA modification gtpase trme, domain 1"/>
    <property type="match status" value="1"/>
</dbReference>
<dbReference type="PANTHER" id="PTHR43757:SF2">
    <property type="entry name" value="AMINOMETHYLTRANSFERASE, MITOCHONDRIAL"/>
    <property type="match status" value="1"/>
</dbReference>
<dbReference type="InterPro" id="IPR006222">
    <property type="entry name" value="GCVT_N"/>
</dbReference>
<accession>A0A382KDW0</accession>
<dbReference type="SUPFAM" id="SSF103025">
    <property type="entry name" value="Folate-binding domain"/>
    <property type="match status" value="1"/>
</dbReference>
<evidence type="ECO:0000313" key="2">
    <source>
        <dbReference type="EMBL" id="SVC20941.1"/>
    </source>
</evidence>
<feature type="non-terminal residue" evidence="2">
    <location>
        <position position="147"/>
    </location>
</feature>
<evidence type="ECO:0000259" key="1">
    <source>
        <dbReference type="Pfam" id="PF01571"/>
    </source>
</evidence>
<sequence>MSEELSRESRLASRHRTLGSGLEDWNGMGVAWSYDSNPEDEHDAIREAAGLFDVSALKKVHIRGKDAEDVVDHIMTRNMREIYIGKSAYGPVLNDKGMICDDAIIANNGDNWFMVYGTGESYERLEESIVGKNVDIEFDDDMHDLSL</sequence>
<dbReference type="Pfam" id="PF01571">
    <property type="entry name" value="GCV_T"/>
    <property type="match status" value="1"/>
</dbReference>
<protein>
    <recommendedName>
        <fullName evidence="1">GCVT N-terminal domain-containing protein</fullName>
    </recommendedName>
</protein>
<name>A0A382KDW0_9ZZZZ</name>
<proteinExistence type="predicted"/>
<gene>
    <name evidence="2" type="ORF">METZ01_LOCUS273795</name>
</gene>
<reference evidence="2" key="1">
    <citation type="submission" date="2018-05" db="EMBL/GenBank/DDBJ databases">
        <authorList>
            <person name="Lanie J.A."/>
            <person name="Ng W.-L."/>
            <person name="Kazmierczak K.M."/>
            <person name="Andrzejewski T.M."/>
            <person name="Davidsen T.M."/>
            <person name="Wayne K.J."/>
            <person name="Tettelin H."/>
            <person name="Glass J.I."/>
            <person name="Rusch D."/>
            <person name="Podicherti R."/>
            <person name="Tsui H.-C.T."/>
            <person name="Winkler M.E."/>
        </authorList>
    </citation>
    <scope>NUCLEOTIDE SEQUENCE</scope>
</reference>
<organism evidence="2">
    <name type="scientific">marine metagenome</name>
    <dbReference type="NCBI Taxonomy" id="408172"/>
    <lineage>
        <taxon>unclassified sequences</taxon>
        <taxon>metagenomes</taxon>
        <taxon>ecological metagenomes</taxon>
    </lineage>
</organism>